<dbReference type="RefSeq" id="XP_005537696.1">
    <property type="nucleotide sequence ID" value="XM_005537639.1"/>
</dbReference>
<name>M1V621_CYAM1</name>
<dbReference type="PROSITE" id="PS50102">
    <property type="entry name" value="RRM"/>
    <property type="match status" value="2"/>
</dbReference>
<dbReference type="eggNOG" id="KOG0118">
    <property type="taxonomic scope" value="Eukaryota"/>
</dbReference>
<dbReference type="HOGENOM" id="CLU_678554_0_0_1"/>
<dbReference type="EMBL" id="AP006497">
    <property type="protein sequence ID" value="BAM81660.1"/>
    <property type="molecule type" value="Genomic_DNA"/>
</dbReference>
<evidence type="ECO:0000256" key="6">
    <source>
        <dbReference type="SAM" id="MobiDB-lite"/>
    </source>
</evidence>
<feature type="compositionally biased region" description="Basic residues" evidence="6">
    <location>
        <begin position="370"/>
        <end position="379"/>
    </location>
</feature>
<dbReference type="GO" id="GO:0019843">
    <property type="term" value="F:rRNA binding"/>
    <property type="evidence" value="ECO:0007669"/>
    <property type="project" value="TreeGrafter"/>
</dbReference>
<evidence type="ECO:0000256" key="2">
    <source>
        <dbReference type="ARBA" id="ARBA00007077"/>
    </source>
</evidence>
<dbReference type="STRING" id="280699.M1V621"/>
<comment type="similarity">
    <text evidence="2">Belongs to the RRM RBM34 family.</text>
</comment>
<evidence type="ECO:0000256" key="3">
    <source>
        <dbReference type="ARBA" id="ARBA00022884"/>
    </source>
</evidence>
<protein>
    <submittedName>
        <fullName evidence="8">Similar to nucleolar RNA-binding protein</fullName>
    </submittedName>
</protein>
<dbReference type="GO" id="GO:0000463">
    <property type="term" value="P:maturation of LSU-rRNA from tricistronic rRNA transcript (SSU-rRNA, 5.8S rRNA, LSU-rRNA)"/>
    <property type="evidence" value="ECO:0007669"/>
    <property type="project" value="TreeGrafter"/>
</dbReference>
<evidence type="ECO:0000256" key="1">
    <source>
        <dbReference type="ARBA" id="ARBA00004604"/>
    </source>
</evidence>
<feature type="region of interest" description="Disordered" evidence="6">
    <location>
        <begin position="266"/>
        <end position="406"/>
    </location>
</feature>
<dbReference type="OMA" id="FMDHHLR"/>
<evidence type="ECO:0000259" key="7">
    <source>
        <dbReference type="PROSITE" id="PS50102"/>
    </source>
</evidence>
<feature type="compositionally biased region" description="Basic residues" evidence="6">
    <location>
        <begin position="327"/>
        <end position="337"/>
    </location>
</feature>
<dbReference type="OrthoDB" id="5328at2759"/>
<feature type="region of interest" description="Disordered" evidence="6">
    <location>
        <begin position="1"/>
        <end position="38"/>
    </location>
</feature>
<comment type="subcellular location">
    <subcellularLocation>
        <location evidence="1">Nucleus</location>
        <location evidence="1">Nucleolus</location>
    </subcellularLocation>
</comment>
<dbReference type="Pfam" id="PF00076">
    <property type="entry name" value="RRM_1"/>
    <property type="match status" value="1"/>
</dbReference>
<evidence type="ECO:0000313" key="8">
    <source>
        <dbReference type="EMBL" id="BAM81660.1"/>
    </source>
</evidence>
<feature type="compositionally biased region" description="Low complexity" evidence="6">
    <location>
        <begin position="156"/>
        <end position="165"/>
    </location>
</feature>
<keyword evidence="4" id="KW-0539">Nucleus</keyword>
<evidence type="ECO:0000256" key="4">
    <source>
        <dbReference type="ARBA" id="ARBA00023242"/>
    </source>
</evidence>
<dbReference type="GeneID" id="16995828"/>
<evidence type="ECO:0000256" key="5">
    <source>
        <dbReference type="PROSITE-ProRule" id="PRU00176"/>
    </source>
</evidence>
<dbReference type="InterPro" id="IPR034221">
    <property type="entry name" value="RBM34_RRM2"/>
</dbReference>
<accession>M1V621</accession>
<dbReference type="AlphaFoldDB" id="M1V621"/>
<dbReference type="SMART" id="SM00360">
    <property type="entry name" value="RRM"/>
    <property type="match status" value="2"/>
</dbReference>
<dbReference type="KEGG" id="cme:CYME_CMO334C"/>
<keyword evidence="9" id="KW-1185">Reference proteome</keyword>
<dbReference type="Proteomes" id="UP000007014">
    <property type="component" value="Chromosome 15"/>
</dbReference>
<dbReference type="SUPFAM" id="SSF54928">
    <property type="entry name" value="RNA-binding domain, RBD"/>
    <property type="match status" value="2"/>
</dbReference>
<dbReference type="Gramene" id="CMO334CT">
    <property type="protein sequence ID" value="CMO334CT"/>
    <property type="gene ID" value="CMO334C"/>
</dbReference>
<reference evidence="8 9" key="2">
    <citation type="journal article" date="2007" name="BMC Biol.">
        <title>A 100%-complete sequence reveals unusually simple genomic features in the hot-spring red alga Cyanidioschyzon merolae.</title>
        <authorList>
            <person name="Nozaki H."/>
            <person name="Takano H."/>
            <person name="Misumi O."/>
            <person name="Terasawa K."/>
            <person name="Matsuzaki M."/>
            <person name="Maruyama S."/>
            <person name="Nishida K."/>
            <person name="Yagisawa F."/>
            <person name="Yoshida Y."/>
            <person name="Fujiwara T."/>
            <person name="Takio S."/>
            <person name="Tamura K."/>
            <person name="Chung S.J."/>
            <person name="Nakamura S."/>
            <person name="Kuroiwa H."/>
            <person name="Tanaka K."/>
            <person name="Sato N."/>
            <person name="Kuroiwa T."/>
        </authorList>
    </citation>
    <scope>NUCLEOTIDE SEQUENCE [LARGE SCALE GENOMIC DNA]</scope>
    <source>
        <strain evidence="8 9">10D</strain>
    </source>
</reference>
<reference evidence="8 9" key="1">
    <citation type="journal article" date="2004" name="Nature">
        <title>Genome sequence of the ultrasmall unicellular red alga Cyanidioschyzon merolae 10D.</title>
        <authorList>
            <person name="Matsuzaki M."/>
            <person name="Misumi O."/>
            <person name="Shin-i T."/>
            <person name="Maruyama S."/>
            <person name="Takahara M."/>
            <person name="Miyagishima S."/>
            <person name="Mori T."/>
            <person name="Nishida K."/>
            <person name="Yagisawa F."/>
            <person name="Nishida K."/>
            <person name="Yoshida Y."/>
            <person name="Nishimura Y."/>
            <person name="Nakao S."/>
            <person name="Kobayashi T."/>
            <person name="Momoyama Y."/>
            <person name="Higashiyama T."/>
            <person name="Minoda A."/>
            <person name="Sano M."/>
            <person name="Nomoto H."/>
            <person name="Oishi K."/>
            <person name="Hayashi H."/>
            <person name="Ohta F."/>
            <person name="Nishizaka S."/>
            <person name="Haga S."/>
            <person name="Miura S."/>
            <person name="Morishita T."/>
            <person name="Kabeya Y."/>
            <person name="Terasawa K."/>
            <person name="Suzuki Y."/>
            <person name="Ishii Y."/>
            <person name="Asakawa S."/>
            <person name="Takano H."/>
            <person name="Ohta N."/>
            <person name="Kuroiwa H."/>
            <person name="Tanaka K."/>
            <person name="Shimizu N."/>
            <person name="Sugano S."/>
            <person name="Sato N."/>
            <person name="Nozaki H."/>
            <person name="Ogasawara N."/>
            <person name="Kohara Y."/>
            <person name="Kuroiwa T."/>
        </authorList>
    </citation>
    <scope>NUCLEOTIDE SEQUENCE [LARGE SCALE GENOMIC DNA]</scope>
    <source>
        <strain evidence="8 9">10D</strain>
    </source>
</reference>
<keyword evidence="3 5" id="KW-0694">RNA-binding</keyword>
<feature type="compositionally biased region" description="Basic residues" evidence="6">
    <location>
        <begin position="390"/>
        <end position="406"/>
    </location>
</feature>
<dbReference type="PANTHER" id="PTHR23236:SF25">
    <property type="entry name" value="RNA-BINDING PROTEIN 34"/>
    <property type="match status" value="1"/>
</dbReference>
<dbReference type="CDD" id="cd12394">
    <property type="entry name" value="RRM1_RBM34"/>
    <property type="match status" value="1"/>
</dbReference>
<sequence>MVGVVNRSITSQPSLMHAEAGDASPDADGSSSTPDATVTDTLRRTVFVGNVPATIRRRKLEALFRSCGKIVSSRLRSFTPAKPNLPRKAAMNQGAIHPTRRTCNAFLVFEDDVAVERALLLNGTPLETDDGSQVHMRVDRCYLAPQKMREQRTTRADTGTGDAAAPSYTSPDALSAKIAWDHRHSIFIGNVPFTANEEEIRSVFSDCGAILNVRIVRDAQTGMGKGFAYVTFAPEANMDLALSRHETVQLHGRLLRVERSVERLANRRAQHGKTDSRSNAGNGARTADSRRKQTPRHKGRGAARDSQTTSKRAKRERSAKRAMIPKAGRRKGAKRRAGSNLGSPVKEVAADALPPFAGRVADPSTTPFSRPKHRRRKRGPGVSGNAGVSKRVRKQSKIGKPRKRVR</sequence>
<feature type="domain" description="RRM" evidence="7">
    <location>
        <begin position="44"/>
        <end position="141"/>
    </location>
</feature>
<organism evidence="8 9">
    <name type="scientific">Cyanidioschyzon merolae (strain NIES-3377 / 10D)</name>
    <name type="common">Unicellular red alga</name>
    <dbReference type="NCBI Taxonomy" id="280699"/>
    <lineage>
        <taxon>Eukaryota</taxon>
        <taxon>Rhodophyta</taxon>
        <taxon>Bangiophyceae</taxon>
        <taxon>Cyanidiales</taxon>
        <taxon>Cyanidiaceae</taxon>
        <taxon>Cyanidioschyzon</taxon>
    </lineage>
</organism>
<dbReference type="GO" id="GO:0005730">
    <property type="term" value="C:nucleolus"/>
    <property type="evidence" value="ECO:0007669"/>
    <property type="project" value="UniProtKB-SubCell"/>
</dbReference>
<proteinExistence type="inferred from homology"/>
<evidence type="ECO:0000313" key="9">
    <source>
        <dbReference type="Proteomes" id="UP000007014"/>
    </source>
</evidence>
<dbReference type="PANTHER" id="PTHR23236">
    <property type="entry name" value="EUKARYOTIC TRANSLATION INITIATION FACTOR 4B/4H"/>
    <property type="match status" value="1"/>
</dbReference>
<feature type="compositionally biased region" description="Basic residues" evidence="6">
    <location>
        <begin position="311"/>
        <end position="320"/>
    </location>
</feature>
<feature type="compositionally biased region" description="Basic residues" evidence="6">
    <location>
        <begin position="292"/>
        <end position="301"/>
    </location>
</feature>
<dbReference type="InterPro" id="IPR000504">
    <property type="entry name" value="RRM_dom"/>
</dbReference>
<dbReference type="Gene3D" id="3.30.70.330">
    <property type="match status" value="2"/>
</dbReference>
<dbReference type="InterPro" id="IPR035979">
    <property type="entry name" value="RBD_domain_sf"/>
</dbReference>
<feature type="domain" description="RRM" evidence="7">
    <location>
        <begin position="184"/>
        <end position="262"/>
    </location>
</feature>
<dbReference type="InterPro" id="IPR012677">
    <property type="entry name" value="Nucleotide-bd_a/b_plait_sf"/>
</dbReference>
<feature type="compositionally biased region" description="Low complexity" evidence="6">
    <location>
        <begin position="21"/>
        <end position="37"/>
    </location>
</feature>
<feature type="region of interest" description="Disordered" evidence="6">
    <location>
        <begin position="148"/>
        <end position="168"/>
    </location>
</feature>
<gene>
    <name evidence="8" type="ORF">CYME_CMO334C</name>
</gene>
<dbReference type="CDD" id="cd12395">
    <property type="entry name" value="RRM2_RBM34"/>
    <property type="match status" value="1"/>
</dbReference>